<dbReference type="PROSITE" id="PS00299">
    <property type="entry name" value="UBIQUITIN_1"/>
    <property type="match status" value="1"/>
</dbReference>
<dbReference type="Gene3D" id="3.10.20.90">
    <property type="entry name" value="Phosphatidylinositol 3-kinase Catalytic Subunit, Chain A, domain 1"/>
    <property type="match status" value="3"/>
</dbReference>
<protein>
    <submittedName>
        <fullName evidence="7">Uncharacterized protein</fullName>
    </submittedName>
</protein>
<evidence type="ECO:0000256" key="4">
    <source>
        <dbReference type="SAM" id="MobiDB-lite"/>
    </source>
</evidence>
<dbReference type="GO" id="GO:0005886">
    <property type="term" value="C:plasma membrane"/>
    <property type="evidence" value="ECO:0007669"/>
    <property type="project" value="TreeGrafter"/>
</dbReference>
<dbReference type="GO" id="GO:0005524">
    <property type="term" value="F:ATP binding"/>
    <property type="evidence" value="ECO:0007669"/>
    <property type="project" value="UniProtKB-UniRule"/>
</dbReference>
<dbReference type="FunFam" id="3.10.20.90:FF:000160">
    <property type="entry name" value="Polyubiquitin-C"/>
    <property type="match status" value="1"/>
</dbReference>
<keyword evidence="1 3" id="KW-0547">Nucleotide-binding</keyword>
<dbReference type="Pfam" id="PF00240">
    <property type="entry name" value="ubiquitin"/>
    <property type="match status" value="3"/>
</dbReference>
<dbReference type="GO" id="GO:0004672">
    <property type="term" value="F:protein kinase activity"/>
    <property type="evidence" value="ECO:0007669"/>
    <property type="project" value="InterPro"/>
</dbReference>
<dbReference type="SMART" id="SM00213">
    <property type="entry name" value="UBQ"/>
    <property type="match status" value="3"/>
</dbReference>
<dbReference type="CDD" id="cd17039">
    <property type="entry name" value="Ubl_ubiquitin_like"/>
    <property type="match status" value="2"/>
</dbReference>
<dbReference type="InterPro" id="IPR000626">
    <property type="entry name" value="Ubiquitin-like_dom"/>
</dbReference>
<sequence length="978" mass="103214">MDKQPCLNAALARLRAAAVCADVVSISSECVAAPLVPTATVGEVKTAVEACTGFPSTSLRLSFRGYTLRSDALVLADAGVGVGDTVVVELAIRSGACVRVVVRTATGDEVEIDAQPSDTAGALLAEVSARTRLPADRLRVAFAGAELDAPTTLDAAGVRSGAALHIAVLESAPLFSDTDDVDVPGESRCEPPRTVVASVDGARAKARDAQTMAASAAARADALEAAARDATKRSHLSEELMPVAPRVANINCEHEWADADDERASADGVRIMLAHAALWTDVTSTMTEEEAQARVEHHYGVVPIVTPQGLEVSVSAARRALARADASQGGMRIFVKTLTGKTITVKMDPLDTIEILKRRIQDQEGIPPEQQRLIFAGKQLEEVRTLAAYSIHRDSTLHMVLRLRGGNGTLPLRATLPARDGRLGRAQMSYDLVLGRRGGRPGEIASFADSFERRFGVPDGSALMMLVGREELTLESLRDICAHSTDSYYRERGVACLAGLDGNLLTLRPDDESRETWPCHSAFCALAYEYLCDTTRDYNDPTRTTYVRLVRRPGADTPKWTIEEAGDAMIAAEATEAADVERGNRAALALAVVLSREMREAEAVPVVNDEAALQVPYAELQAATDGFSDASLLGGGGFGDVFAGTLRGKRVAVKRKSLDAAEMDAAVGLEEQELLNNEIRSLASVRHPFVVRLLGWATDGPRQCLAYERMYCDVDALLTRAAAGEIVVSARRRMSIGFGAVIGLAFLHQQHGGRAVHRDIKPANILLDDDGMPKIADFGLFRRIEGEREVEVAAGGRMRFTTTWGVVRGTFAYVGSEVHAGIVSPAADVYAMGLVLAQLLSSVDVLALGAAVRRAVRGGDDAVRALLTDACDWDADAAAAGVAMLRLAARCLDYDDHEARPSAAALLEQLRAIVQPVGATPREVLRAEGRLRPRPAESGAAAAAAAGSGAAAAAGGSGPAESHASASGGGRGGAGGPV</sequence>
<evidence type="ECO:0000259" key="5">
    <source>
        <dbReference type="PROSITE" id="PS50011"/>
    </source>
</evidence>
<reference evidence="7" key="1">
    <citation type="submission" date="2021-01" db="EMBL/GenBank/DDBJ databases">
        <authorList>
            <person name="Corre E."/>
            <person name="Pelletier E."/>
            <person name="Niang G."/>
            <person name="Scheremetjew M."/>
            <person name="Finn R."/>
            <person name="Kale V."/>
            <person name="Holt S."/>
            <person name="Cochrane G."/>
            <person name="Meng A."/>
            <person name="Brown T."/>
            <person name="Cohen L."/>
        </authorList>
    </citation>
    <scope>NUCLEOTIDE SEQUENCE</scope>
    <source>
        <strain evidence="7">Ms1</strain>
    </source>
</reference>
<dbReference type="PANTHER" id="PTHR27001:SF931">
    <property type="entry name" value="OS11G0664100 PROTEIN"/>
    <property type="match status" value="1"/>
</dbReference>
<feature type="region of interest" description="Disordered" evidence="4">
    <location>
        <begin position="951"/>
        <end position="978"/>
    </location>
</feature>
<dbReference type="SUPFAM" id="SSF56112">
    <property type="entry name" value="Protein kinase-like (PK-like)"/>
    <property type="match status" value="1"/>
</dbReference>
<dbReference type="Gene3D" id="1.10.510.10">
    <property type="entry name" value="Transferase(Phosphotransferase) domain 1"/>
    <property type="match status" value="1"/>
</dbReference>
<feature type="domain" description="Protein kinase" evidence="5">
    <location>
        <begin position="627"/>
        <end position="914"/>
    </location>
</feature>
<organism evidence="7">
    <name type="scientific">Bicosoecida sp. CB-2014</name>
    <dbReference type="NCBI Taxonomy" id="1486930"/>
    <lineage>
        <taxon>Eukaryota</taxon>
        <taxon>Sar</taxon>
        <taxon>Stramenopiles</taxon>
        <taxon>Bigyra</taxon>
        <taxon>Opalozoa</taxon>
        <taxon>Bicosoecida</taxon>
    </lineage>
</organism>
<evidence type="ECO:0000256" key="2">
    <source>
        <dbReference type="ARBA" id="ARBA00022840"/>
    </source>
</evidence>
<dbReference type="Pfam" id="PF00069">
    <property type="entry name" value="Pkinase"/>
    <property type="match status" value="1"/>
</dbReference>
<accession>A0A7S1G5L5</accession>
<feature type="compositionally biased region" description="Gly residues" evidence="4">
    <location>
        <begin position="967"/>
        <end position="978"/>
    </location>
</feature>
<feature type="domain" description="Ubiquitin-like" evidence="6">
    <location>
        <begin position="19"/>
        <end position="95"/>
    </location>
</feature>
<feature type="domain" description="Ubiquitin-like" evidence="6">
    <location>
        <begin position="331"/>
        <end position="406"/>
    </location>
</feature>
<name>A0A7S1G5L5_9STRA</name>
<proteinExistence type="predicted"/>
<evidence type="ECO:0000256" key="3">
    <source>
        <dbReference type="PROSITE-ProRule" id="PRU10141"/>
    </source>
</evidence>
<evidence type="ECO:0000259" key="6">
    <source>
        <dbReference type="PROSITE" id="PS50053"/>
    </source>
</evidence>
<feature type="compositionally biased region" description="Low complexity" evidence="4">
    <location>
        <begin position="951"/>
        <end position="966"/>
    </location>
</feature>
<dbReference type="SUPFAM" id="SSF54236">
    <property type="entry name" value="Ubiquitin-like"/>
    <property type="match status" value="3"/>
</dbReference>
<dbReference type="InterPro" id="IPR000719">
    <property type="entry name" value="Prot_kinase_dom"/>
</dbReference>
<dbReference type="EMBL" id="HBFS01003425">
    <property type="protein sequence ID" value="CAD8909166.1"/>
    <property type="molecule type" value="Transcribed_RNA"/>
</dbReference>
<dbReference type="PRINTS" id="PR00348">
    <property type="entry name" value="UBIQUITIN"/>
</dbReference>
<dbReference type="InterPro" id="IPR019954">
    <property type="entry name" value="Ubiquitin_CS"/>
</dbReference>
<feature type="binding site" evidence="3">
    <location>
        <position position="654"/>
    </location>
    <ligand>
        <name>ATP</name>
        <dbReference type="ChEBI" id="CHEBI:30616"/>
    </ligand>
</feature>
<dbReference type="InterPro" id="IPR017441">
    <property type="entry name" value="Protein_kinase_ATP_BS"/>
</dbReference>
<gene>
    <name evidence="7" type="ORF">BSP0115_LOCUS2370</name>
</gene>
<feature type="domain" description="Ubiquitin-like" evidence="6">
    <location>
        <begin position="98"/>
        <end position="173"/>
    </location>
</feature>
<keyword evidence="2 3" id="KW-0067">ATP-binding</keyword>
<dbReference type="InterPro" id="IPR029071">
    <property type="entry name" value="Ubiquitin-like_domsf"/>
</dbReference>
<dbReference type="InterPro" id="IPR011009">
    <property type="entry name" value="Kinase-like_dom_sf"/>
</dbReference>
<dbReference type="Gene3D" id="3.30.200.20">
    <property type="entry name" value="Phosphorylase Kinase, domain 1"/>
    <property type="match status" value="1"/>
</dbReference>
<dbReference type="PROSITE" id="PS00107">
    <property type="entry name" value="PROTEIN_KINASE_ATP"/>
    <property type="match status" value="1"/>
</dbReference>
<dbReference type="PANTHER" id="PTHR27001">
    <property type="entry name" value="OS01G0253100 PROTEIN"/>
    <property type="match status" value="1"/>
</dbReference>
<dbReference type="InterPro" id="IPR019956">
    <property type="entry name" value="Ubiquitin_dom"/>
</dbReference>
<evidence type="ECO:0000256" key="1">
    <source>
        <dbReference type="ARBA" id="ARBA00022741"/>
    </source>
</evidence>
<dbReference type="AlphaFoldDB" id="A0A7S1G5L5"/>
<dbReference type="PROSITE" id="PS50053">
    <property type="entry name" value="UBIQUITIN_2"/>
    <property type="match status" value="3"/>
</dbReference>
<dbReference type="PROSITE" id="PS50011">
    <property type="entry name" value="PROTEIN_KINASE_DOM"/>
    <property type="match status" value="1"/>
</dbReference>
<evidence type="ECO:0000313" key="7">
    <source>
        <dbReference type="EMBL" id="CAD8909166.1"/>
    </source>
</evidence>
<dbReference type="SMART" id="SM00220">
    <property type="entry name" value="S_TKc"/>
    <property type="match status" value="1"/>
</dbReference>